<evidence type="ECO:0000256" key="1">
    <source>
        <dbReference type="ARBA" id="ARBA00009437"/>
    </source>
</evidence>
<dbReference type="SUPFAM" id="SSF46785">
    <property type="entry name" value="Winged helix' DNA-binding domain"/>
    <property type="match status" value="1"/>
</dbReference>
<organism evidence="6 7">
    <name type="scientific">Salipiger marinus</name>
    <dbReference type="NCBI Taxonomy" id="555512"/>
    <lineage>
        <taxon>Bacteria</taxon>
        <taxon>Pseudomonadati</taxon>
        <taxon>Pseudomonadota</taxon>
        <taxon>Alphaproteobacteria</taxon>
        <taxon>Rhodobacterales</taxon>
        <taxon>Roseobacteraceae</taxon>
        <taxon>Salipiger</taxon>
    </lineage>
</organism>
<dbReference type="OrthoDB" id="9804958at2"/>
<dbReference type="STRING" id="555512.SAMN04487993_101099"/>
<proteinExistence type="inferred from homology"/>
<dbReference type="Gene3D" id="1.10.10.10">
    <property type="entry name" value="Winged helix-like DNA-binding domain superfamily/Winged helix DNA-binding domain"/>
    <property type="match status" value="1"/>
</dbReference>
<dbReference type="RefSeq" id="WP_089847623.1">
    <property type="nucleotide sequence ID" value="NZ_FNEJ01000010.1"/>
</dbReference>
<evidence type="ECO:0000256" key="2">
    <source>
        <dbReference type="ARBA" id="ARBA00023015"/>
    </source>
</evidence>
<name>A0A1G8NJ94_9RHOB</name>
<evidence type="ECO:0000256" key="3">
    <source>
        <dbReference type="ARBA" id="ARBA00023125"/>
    </source>
</evidence>
<dbReference type="PANTHER" id="PTHR30537">
    <property type="entry name" value="HTH-TYPE TRANSCRIPTIONAL REGULATOR"/>
    <property type="match status" value="1"/>
</dbReference>
<comment type="similarity">
    <text evidence="1">Belongs to the LysR transcriptional regulatory family.</text>
</comment>
<dbReference type="InterPro" id="IPR036388">
    <property type="entry name" value="WH-like_DNA-bd_sf"/>
</dbReference>
<keyword evidence="2" id="KW-0805">Transcription regulation</keyword>
<gene>
    <name evidence="6" type="ORF">SAMN04487993_101099</name>
</gene>
<accession>A0A1G8NJ94</accession>
<dbReference type="PANTHER" id="PTHR30537:SF5">
    <property type="entry name" value="HTH-TYPE TRANSCRIPTIONAL ACTIVATOR TTDR-RELATED"/>
    <property type="match status" value="1"/>
</dbReference>
<dbReference type="Proteomes" id="UP000199093">
    <property type="component" value="Unassembled WGS sequence"/>
</dbReference>
<dbReference type="EMBL" id="FNEJ01000010">
    <property type="protein sequence ID" value="SDI80294.1"/>
    <property type="molecule type" value="Genomic_DNA"/>
</dbReference>
<dbReference type="PRINTS" id="PR00039">
    <property type="entry name" value="HTHLYSR"/>
</dbReference>
<protein>
    <submittedName>
        <fullName evidence="6">DNA-binding transcriptional regulator, LysR family</fullName>
    </submittedName>
</protein>
<dbReference type="InterPro" id="IPR005119">
    <property type="entry name" value="LysR_subst-bd"/>
</dbReference>
<dbReference type="Gene3D" id="3.40.190.10">
    <property type="entry name" value="Periplasmic binding protein-like II"/>
    <property type="match status" value="2"/>
</dbReference>
<dbReference type="PROSITE" id="PS50931">
    <property type="entry name" value="HTH_LYSR"/>
    <property type="match status" value="1"/>
</dbReference>
<dbReference type="GO" id="GO:0003677">
    <property type="term" value="F:DNA binding"/>
    <property type="evidence" value="ECO:0007669"/>
    <property type="project" value="UniProtKB-KW"/>
</dbReference>
<dbReference type="Pfam" id="PF03466">
    <property type="entry name" value="LysR_substrate"/>
    <property type="match status" value="1"/>
</dbReference>
<reference evidence="6 7" key="1">
    <citation type="submission" date="2016-10" db="EMBL/GenBank/DDBJ databases">
        <authorList>
            <person name="de Groot N.N."/>
        </authorList>
    </citation>
    <scope>NUCLEOTIDE SEQUENCE [LARGE SCALE GENOMIC DNA]</scope>
    <source>
        <strain evidence="6 7">DSM 26424</strain>
    </source>
</reference>
<dbReference type="InterPro" id="IPR058163">
    <property type="entry name" value="LysR-type_TF_proteobact-type"/>
</dbReference>
<dbReference type="InterPro" id="IPR000847">
    <property type="entry name" value="LysR_HTH_N"/>
</dbReference>
<evidence type="ECO:0000313" key="6">
    <source>
        <dbReference type="EMBL" id="SDI80294.1"/>
    </source>
</evidence>
<sequence>MSDLGNPYSFFARYSADLCLFLLVADCGQLSRAAELCGLSQPRLSQRMKSLEDSLGKPLLLRQRRGVALTRAGQDLRDAVEPHLREASAAFLRLQQRPKRRAVVIETDLALASFRLLPIFPALCADHDSLRLSLLSRQLPDREADGMADLTVRMEPRCADGPRVRCLFPERVVAVCSPGFKARHPQMRQLRDLLDLPLIDLTSVAVAPWFTWPRWLQHHGLSLSGSGDRLSFSSYDHVIQSAEEGLGIALGWRGLIDSRLAAGRLVPAFETEAESDQGYVLRMTAARPAAEVRAVFDWISLRLTGPEAAR</sequence>
<dbReference type="GO" id="GO:0003700">
    <property type="term" value="F:DNA-binding transcription factor activity"/>
    <property type="evidence" value="ECO:0007669"/>
    <property type="project" value="InterPro"/>
</dbReference>
<evidence type="ECO:0000256" key="4">
    <source>
        <dbReference type="ARBA" id="ARBA00023163"/>
    </source>
</evidence>
<dbReference type="SUPFAM" id="SSF53850">
    <property type="entry name" value="Periplasmic binding protein-like II"/>
    <property type="match status" value="1"/>
</dbReference>
<dbReference type="Pfam" id="PF00126">
    <property type="entry name" value="HTH_1"/>
    <property type="match status" value="1"/>
</dbReference>
<evidence type="ECO:0000259" key="5">
    <source>
        <dbReference type="PROSITE" id="PS50931"/>
    </source>
</evidence>
<feature type="domain" description="HTH lysR-type" evidence="5">
    <location>
        <begin position="21"/>
        <end position="70"/>
    </location>
</feature>
<keyword evidence="4" id="KW-0804">Transcription</keyword>
<keyword evidence="3 6" id="KW-0238">DNA-binding</keyword>
<evidence type="ECO:0000313" key="7">
    <source>
        <dbReference type="Proteomes" id="UP000199093"/>
    </source>
</evidence>
<dbReference type="InterPro" id="IPR036390">
    <property type="entry name" value="WH_DNA-bd_sf"/>
</dbReference>
<dbReference type="AlphaFoldDB" id="A0A1G8NJ94"/>
<keyword evidence="7" id="KW-1185">Reference proteome</keyword>